<dbReference type="AlphaFoldDB" id="A0A6P2D7Y4"/>
<evidence type="ECO:0000313" key="2">
    <source>
        <dbReference type="Proteomes" id="UP000464178"/>
    </source>
</evidence>
<proteinExistence type="predicted"/>
<dbReference type="RefSeq" id="WP_162670556.1">
    <property type="nucleotide sequence ID" value="NZ_LR593886.1"/>
</dbReference>
<accession>A0A6P2D7Y4</accession>
<dbReference type="KEGG" id="gms:SOIL9_14700"/>
<dbReference type="EMBL" id="LR593886">
    <property type="protein sequence ID" value="VTR96244.1"/>
    <property type="molecule type" value="Genomic_DNA"/>
</dbReference>
<name>A0A6P2D7Y4_9BACT</name>
<dbReference type="PROSITE" id="PS51257">
    <property type="entry name" value="PROKAR_LIPOPROTEIN"/>
    <property type="match status" value="1"/>
</dbReference>
<sequence length="143" mass="16809">MGKRWRRVRSALIVTAVLFGCCGLPLYFVNHLRMQDRPELLYPYYESRLQDYGRRLSAGAVNYEETRKYGIPQYLIDHGARYCTKHGDCFCVSFGSFFDTPTPELWYSPSGFDPMPEELAQMNRGWPRHQWIPLAPQWAACYR</sequence>
<dbReference type="Proteomes" id="UP000464178">
    <property type="component" value="Chromosome"/>
</dbReference>
<reference evidence="1 2" key="1">
    <citation type="submission" date="2019-05" db="EMBL/GenBank/DDBJ databases">
        <authorList>
            <consortium name="Science for Life Laboratories"/>
        </authorList>
    </citation>
    <scope>NUCLEOTIDE SEQUENCE [LARGE SCALE GENOMIC DNA]</scope>
    <source>
        <strain evidence="1">Soil9</strain>
    </source>
</reference>
<organism evidence="1 2">
    <name type="scientific">Gemmata massiliana</name>
    <dbReference type="NCBI Taxonomy" id="1210884"/>
    <lineage>
        <taxon>Bacteria</taxon>
        <taxon>Pseudomonadati</taxon>
        <taxon>Planctomycetota</taxon>
        <taxon>Planctomycetia</taxon>
        <taxon>Gemmatales</taxon>
        <taxon>Gemmataceae</taxon>
        <taxon>Gemmata</taxon>
    </lineage>
</organism>
<keyword evidence="2" id="KW-1185">Reference proteome</keyword>
<protein>
    <submittedName>
        <fullName evidence="1">Uncharacterized protein</fullName>
    </submittedName>
</protein>
<evidence type="ECO:0000313" key="1">
    <source>
        <dbReference type="EMBL" id="VTR96244.1"/>
    </source>
</evidence>
<gene>
    <name evidence="1" type="ORF">SOIL9_14700</name>
</gene>